<organism evidence="3">
    <name type="scientific">freshwater metagenome</name>
    <dbReference type="NCBI Taxonomy" id="449393"/>
    <lineage>
        <taxon>unclassified sequences</taxon>
        <taxon>metagenomes</taxon>
        <taxon>ecological metagenomes</taxon>
    </lineage>
</organism>
<keyword evidence="1" id="KW-1133">Transmembrane helix</keyword>
<evidence type="ECO:0000256" key="1">
    <source>
        <dbReference type="SAM" id="Phobius"/>
    </source>
</evidence>
<evidence type="ECO:0000313" key="5">
    <source>
        <dbReference type="EMBL" id="CAB5037782.1"/>
    </source>
</evidence>
<dbReference type="Pfam" id="PF01569">
    <property type="entry name" value="PAP2"/>
    <property type="match status" value="1"/>
</dbReference>
<feature type="transmembrane region" description="Helical" evidence="1">
    <location>
        <begin position="29"/>
        <end position="47"/>
    </location>
</feature>
<dbReference type="SUPFAM" id="SSF48317">
    <property type="entry name" value="Acid phosphatase/Vanadium-dependent haloperoxidase"/>
    <property type="match status" value="1"/>
</dbReference>
<evidence type="ECO:0000313" key="3">
    <source>
        <dbReference type="EMBL" id="CAB4848209.1"/>
    </source>
</evidence>
<keyword evidence="1" id="KW-0472">Membrane</keyword>
<dbReference type="InterPro" id="IPR000326">
    <property type="entry name" value="PAP2/HPO"/>
</dbReference>
<dbReference type="AlphaFoldDB" id="A0A6J7BW62"/>
<proteinExistence type="predicted"/>
<feature type="transmembrane region" description="Helical" evidence="1">
    <location>
        <begin position="96"/>
        <end position="122"/>
    </location>
</feature>
<dbReference type="EMBL" id="CAFBIZ010000053">
    <property type="protein sequence ID" value="CAB4848209.1"/>
    <property type="molecule type" value="Genomic_DNA"/>
</dbReference>
<feature type="transmembrane region" description="Helical" evidence="1">
    <location>
        <begin position="232"/>
        <end position="250"/>
    </location>
</feature>
<keyword evidence="1" id="KW-0812">Transmembrane</keyword>
<gene>
    <name evidence="3" type="ORF">UFOPK3268_00568</name>
    <name evidence="4" type="ORF">UFOPK3752_02439</name>
    <name evidence="5" type="ORF">UFOPK4150_01881</name>
</gene>
<dbReference type="EMBL" id="CAFBND010000194">
    <property type="protein sequence ID" value="CAB4963308.1"/>
    <property type="molecule type" value="Genomic_DNA"/>
</dbReference>
<evidence type="ECO:0000259" key="2">
    <source>
        <dbReference type="Pfam" id="PF01569"/>
    </source>
</evidence>
<feature type="transmembrane region" description="Helical" evidence="1">
    <location>
        <begin position="128"/>
        <end position="149"/>
    </location>
</feature>
<reference evidence="3" key="1">
    <citation type="submission" date="2020-05" db="EMBL/GenBank/DDBJ databases">
        <authorList>
            <person name="Chiriac C."/>
            <person name="Salcher M."/>
            <person name="Ghai R."/>
            <person name="Kavagutti S V."/>
        </authorList>
    </citation>
    <scope>NUCLEOTIDE SEQUENCE</scope>
</reference>
<evidence type="ECO:0000313" key="4">
    <source>
        <dbReference type="EMBL" id="CAB4963308.1"/>
    </source>
</evidence>
<sequence length="270" mass="30339">MSHTSPDATSRPDQSASSPRAWSFTTTQWVWAVIVIVSIGVVFYSYVRLNVAPPASRWPGFYATDPATGQLLQPLTGSGAHQTFVLKSWLDADIPFVPLLAIPYLTFLVIVPLVVPLMNLAAGSYRRFLTIAIAMIVAQLLLDVSYFLFQSYVARDVQAGDGFPGWLVRLVWGNDQPYNGYPSGHCAWTTIGILALWRLRHRFPKTSWILMAWLFLVYPATVMLRQHYLMDVYAGIFVGFTCYWACMFAIERPRLVPRDELPLATSGAVR</sequence>
<name>A0A6J7BW62_9ZZZZ</name>
<accession>A0A6J7BW62</accession>
<dbReference type="EMBL" id="CAFBPU010000047">
    <property type="protein sequence ID" value="CAB5037782.1"/>
    <property type="molecule type" value="Genomic_DNA"/>
</dbReference>
<protein>
    <submittedName>
        <fullName evidence="3">Unannotated protein</fullName>
    </submittedName>
</protein>
<feature type="domain" description="Phosphatidic acid phosphatase type 2/haloperoxidase" evidence="2">
    <location>
        <begin position="177"/>
        <end position="248"/>
    </location>
</feature>
<feature type="transmembrane region" description="Helical" evidence="1">
    <location>
        <begin position="208"/>
        <end position="226"/>
    </location>
</feature>
<dbReference type="Gene3D" id="1.20.144.10">
    <property type="entry name" value="Phosphatidic acid phosphatase type 2/haloperoxidase"/>
    <property type="match status" value="1"/>
</dbReference>
<dbReference type="InterPro" id="IPR036938">
    <property type="entry name" value="PAP2/HPO_sf"/>
</dbReference>